<feature type="compositionally biased region" description="Basic and acidic residues" evidence="1">
    <location>
        <begin position="256"/>
        <end position="266"/>
    </location>
</feature>
<accession>A0ABQ5BKM8</accession>
<sequence>MAHSENNTLSSAFKTFFERETLTGPNFNEWYRSLRIVLRVADTFDYLYKPCPEQPADTATEAEKAAFRAEYKKHSDVACIMLGKMSPALQRQFENYPPQNMLAELRKMFEKPPAVEIYDLVDALHSCKQAPGKPVSEHVLEMKGLMDQLHTLGKPYDNDMAVNLINRSLNKDFGDFVRNFNMHCVGKTVTELHALLIDFEKGLKDKAPTPQVFTIQKGRDNKPKPQANKKVKGKGKADKNKQVVPYQPKPKPNPLKRKENPNKDQACHHCHVAGHWKRNCPLYLEELRANKKKSEPGAAVSVSKYGCRDLRRQETILWGTISARGHGTKAAGLSIGNVFKAEVEMQLGKKIKALRSDRAHFQEELERLVHLSDLILSGRSAKGQNEHPTVLSLNIGGAMDEEKKSIKLIKSWICKDPGPSKSKVVRSKWVFKKKTDMDGKNEEKAYMKKVPYASAVGSIMYAIRSSRLKSKKYTTIANACNGNLSTWHASEAAMEAVWIRKFFEILE</sequence>
<dbReference type="EMBL" id="BQNB010013390">
    <property type="protein sequence ID" value="GJT15366.1"/>
    <property type="molecule type" value="Genomic_DNA"/>
</dbReference>
<dbReference type="Pfam" id="PF14223">
    <property type="entry name" value="Retrotran_gag_2"/>
    <property type="match status" value="1"/>
</dbReference>
<feature type="region of interest" description="Disordered" evidence="1">
    <location>
        <begin position="212"/>
        <end position="266"/>
    </location>
</feature>
<reference evidence="2" key="1">
    <citation type="journal article" date="2022" name="Int. J. Mol. Sci.">
        <title>Draft Genome of Tanacetum Coccineum: Genomic Comparison of Closely Related Tanacetum-Family Plants.</title>
        <authorList>
            <person name="Yamashiro T."/>
            <person name="Shiraishi A."/>
            <person name="Nakayama K."/>
            <person name="Satake H."/>
        </authorList>
    </citation>
    <scope>NUCLEOTIDE SEQUENCE</scope>
</reference>
<keyword evidence="3" id="KW-1185">Reference proteome</keyword>
<proteinExistence type="predicted"/>
<gene>
    <name evidence="2" type="ORF">Tco_0874072</name>
</gene>
<evidence type="ECO:0000256" key="1">
    <source>
        <dbReference type="SAM" id="MobiDB-lite"/>
    </source>
</evidence>
<organism evidence="2 3">
    <name type="scientific">Tanacetum coccineum</name>
    <dbReference type="NCBI Taxonomy" id="301880"/>
    <lineage>
        <taxon>Eukaryota</taxon>
        <taxon>Viridiplantae</taxon>
        <taxon>Streptophyta</taxon>
        <taxon>Embryophyta</taxon>
        <taxon>Tracheophyta</taxon>
        <taxon>Spermatophyta</taxon>
        <taxon>Magnoliopsida</taxon>
        <taxon>eudicotyledons</taxon>
        <taxon>Gunneridae</taxon>
        <taxon>Pentapetalae</taxon>
        <taxon>asterids</taxon>
        <taxon>campanulids</taxon>
        <taxon>Asterales</taxon>
        <taxon>Asteraceae</taxon>
        <taxon>Asteroideae</taxon>
        <taxon>Anthemideae</taxon>
        <taxon>Anthemidinae</taxon>
        <taxon>Tanacetum</taxon>
    </lineage>
</organism>
<evidence type="ECO:0000313" key="3">
    <source>
        <dbReference type="Proteomes" id="UP001151760"/>
    </source>
</evidence>
<reference evidence="2" key="2">
    <citation type="submission" date="2022-01" db="EMBL/GenBank/DDBJ databases">
        <authorList>
            <person name="Yamashiro T."/>
            <person name="Shiraishi A."/>
            <person name="Satake H."/>
            <person name="Nakayama K."/>
        </authorList>
    </citation>
    <scope>NUCLEOTIDE SEQUENCE</scope>
</reference>
<name>A0ABQ5BKM8_9ASTR</name>
<protein>
    <submittedName>
        <fullName evidence="2">Retrotransposon protein, putative, ty1-copia subclass</fullName>
    </submittedName>
</protein>
<dbReference type="Proteomes" id="UP001151760">
    <property type="component" value="Unassembled WGS sequence"/>
</dbReference>
<dbReference type="InterPro" id="IPR036875">
    <property type="entry name" value="Znf_CCHC_sf"/>
</dbReference>
<dbReference type="SUPFAM" id="SSF57756">
    <property type="entry name" value="Retrovirus zinc finger-like domains"/>
    <property type="match status" value="1"/>
</dbReference>
<comment type="caution">
    <text evidence="2">The sequence shown here is derived from an EMBL/GenBank/DDBJ whole genome shotgun (WGS) entry which is preliminary data.</text>
</comment>
<evidence type="ECO:0000313" key="2">
    <source>
        <dbReference type="EMBL" id="GJT15366.1"/>
    </source>
</evidence>